<sequence>MFLKKLKFYHILPVLLFLISFILGFYTKIPTFSNTPKIDIDTIFPNTFSGVLINNLKLILTNLSGSVLFGRTFANTFKY</sequence>
<dbReference type="AlphaFoldDB" id="H1KYF7"/>
<accession>H1KYF7</accession>
<comment type="caution">
    <text evidence="2">The sequence shown here is derived from an EMBL/GenBank/DDBJ whole genome shotgun (WGS) entry which is preliminary data.</text>
</comment>
<evidence type="ECO:0000256" key="1">
    <source>
        <dbReference type="SAM" id="Phobius"/>
    </source>
</evidence>
<keyword evidence="1" id="KW-1133">Transmembrane helix</keyword>
<protein>
    <submittedName>
        <fullName evidence="2">Uncharacterized protein</fullName>
    </submittedName>
</protein>
<dbReference type="STRING" id="647171.MetfoDRAFT_0830"/>
<dbReference type="EMBL" id="AGJL01000016">
    <property type="protein sequence ID" value="EHP87241.1"/>
    <property type="molecule type" value="Genomic_DNA"/>
</dbReference>
<name>H1KYF7_9EURY</name>
<keyword evidence="3" id="KW-1185">Reference proteome</keyword>
<reference evidence="2 3" key="1">
    <citation type="submission" date="2011-09" db="EMBL/GenBank/DDBJ databases">
        <title>The draft genome of Methanotorris formicicus Mc-S-70.</title>
        <authorList>
            <consortium name="US DOE Joint Genome Institute (JGI-PGF)"/>
            <person name="Lucas S."/>
            <person name="Han J."/>
            <person name="Lapidus A."/>
            <person name="Cheng J.-F."/>
            <person name="Goodwin L."/>
            <person name="Pitluck S."/>
            <person name="Peters L."/>
            <person name="Land M.L."/>
            <person name="Hauser L."/>
            <person name="Sieprawska-Lupa M."/>
            <person name="Takai K."/>
            <person name="Miyazaki J."/>
            <person name="Whitman W."/>
            <person name="Woyke T.J."/>
        </authorList>
    </citation>
    <scope>NUCLEOTIDE SEQUENCE [LARGE SCALE GENOMIC DNA]</scope>
    <source>
        <strain evidence="2 3">Mc-S-70</strain>
    </source>
</reference>
<feature type="non-terminal residue" evidence="2">
    <location>
        <position position="79"/>
    </location>
</feature>
<feature type="transmembrane region" description="Helical" evidence="1">
    <location>
        <begin position="6"/>
        <end position="27"/>
    </location>
</feature>
<keyword evidence="1" id="KW-0812">Transmembrane</keyword>
<dbReference type="Proteomes" id="UP000003706">
    <property type="component" value="Unassembled WGS sequence"/>
</dbReference>
<keyword evidence="1" id="KW-0472">Membrane</keyword>
<organism evidence="2 3">
    <name type="scientific">Methanotorris formicicus Mc-S-70</name>
    <dbReference type="NCBI Taxonomy" id="647171"/>
    <lineage>
        <taxon>Archaea</taxon>
        <taxon>Methanobacteriati</taxon>
        <taxon>Methanobacteriota</taxon>
        <taxon>Methanomada group</taxon>
        <taxon>Methanococci</taxon>
        <taxon>Methanococcales</taxon>
        <taxon>Methanocaldococcaceae</taxon>
        <taxon>Methanotorris</taxon>
    </lineage>
</organism>
<proteinExistence type="predicted"/>
<evidence type="ECO:0000313" key="2">
    <source>
        <dbReference type="EMBL" id="EHP87241.1"/>
    </source>
</evidence>
<evidence type="ECO:0000313" key="3">
    <source>
        <dbReference type="Proteomes" id="UP000003706"/>
    </source>
</evidence>
<gene>
    <name evidence="2" type="ORF">MetfoDRAFT_0830</name>
</gene>